<organism evidence="3 4">
    <name type="scientific">Allonocardiopsis opalescens</name>
    <dbReference type="NCBI Taxonomy" id="1144618"/>
    <lineage>
        <taxon>Bacteria</taxon>
        <taxon>Bacillati</taxon>
        <taxon>Actinomycetota</taxon>
        <taxon>Actinomycetes</taxon>
        <taxon>Streptosporangiales</taxon>
        <taxon>Allonocardiopsis</taxon>
    </lineage>
</organism>
<dbReference type="Pfam" id="PF02113">
    <property type="entry name" value="Peptidase_S13"/>
    <property type="match status" value="2"/>
</dbReference>
<dbReference type="NCBIfam" id="TIGR00666">
    <property type="entry name" value="PBP4"/>
    <property type="match status" value="1"/>
</dbReference>
<name>A0A2T0Q231_9ACTN</name>
<gene>
    <name evidence="3" type="ORF">CLV72_105204</name>
</gene>
<dbReference type="SUPFAM" id="SSF56601">
    <property type="entry name" value="beta-lactamase/transpeptidase-like"/>
    <property type="match status" value="1"/>
</dbReference>
<dbReference type="OrthoDB" id="56883at2"/>
<dbReference type="GO" id="GO:0004185">
    <property type="term" value="F:serine-type carboxypeptidase activity"/>
    <property type="evidence" value="ECO:0007669"/>
    <property type="project" value="InterPro"/>
</dbReference>
<keyword evidence="2" id="KW-0378">Hydrolase</keyword>
<sequence length="475" mass="47784">MRRERALALAALALLNVFTITVALAVVVFTLTDDTAPVWEPSLVQAEPAPVSAGSVSEVDAGSVADRLAGPLQADALGTSVAAVVTDTATGSELFDHNGDAQTVPASTTKIATGVAALNAVGTEFRLTTRVVQGAGPEEVVLVGGGDPTLSRSTHDDGYPQAATLDDLATATAAALEAAGVGAVRVRYDTSLYEGPETAPGWREGYVTEGSVAPVTALMVDGGRTDPAIMYSPRYDDPASSAAETFAELLREAGLEVEGGVDSTTAPAGAPELAAVQSAPVASLVEDMMTSSDNNIAEALARQVAIALGEPASFEGGAAAMTRTLAELGVGEMRLEDASGLSRNNAISAQTMVNTLMVAADPERPELSYALSGLPIGGFTGTLDQRYVEALGGPAEGAGVVRAKTGTLSGVSTLAGLVQTDDGQLLAFAFMADDTAGYAPLALDQLAAALAECGCSAGGPAPEGGAEEETGEDPS</sequence>
<dbReference type="InterPro" id="IPR000667">
    <property type="entry name" value="Peptidase_S13"/>
</dbReference>
<dbReference type="GO" id="GO:0006508">
    <property type="term" value="P:proteolysis"/>
    <property type="evidence" value="ECO:0007669"/>
    <property type="project" value="InterPro"/>
</dbReference>
<keyword evidence="3" id="KW-0645">Protease</keyword>
<dbReference type="Proteomes" id="UP000237846">
    <property type="component" value="Unassembled WGS sequence"/>
</dbReference>
<keyword evidence="3" id="KW-0121">Carboxypeptidase</keyword>
<dbReference type="PRINTS" id="PR00922">
    <property type="entry name" value="DADACBPTASE3"/>
</dbReference>
<comment type="similarity">
    <text evidence="1">Belongs to the peptidase S13 family.</text>
</comment>
<dbReference type="PANTHER" id="PTHR30023">
    <property type="entry name" value="D-ALANYL-D-ALANINE CARBOXYPEPTIDASE"/>
    <property type="match status" value="1"/>
</dbReference>
<comment type="caution">
    <text evidence="3">The sequence shown here is derived from an EMBL/GenBank/DDBJ whole genome shotgun (WGS) entry which is preliminary data.</text>
</comment>
<reference evidence="3 4" key="1">
    <citation type="submission" date="2018-03" db="EMBL/GenBank/DDBJ databases">
        <title>Genomic Encyclopedia of Archaeal and Bacterial Type Strains, Phase II (KMG-II): from individual species to whole genera.</title>
        <authorList>
            <person name="Goeker M."/>
        </authorList>
    </citation>
    <scope>NUCLEOTIDE SEQUENCE [LARGE SCALE GENOMIC DNA]</scope>
    <source>
        <strain evidence="3 4">DSM 45601</strain>
    </source>
</reference>
<dbReference type="InterPro" id="IPR012338">
    <property type="entry name" value="Beta-lactam/transpept-like"/>
</dbReference>
<dbReference type="Gene3D" id="3.40.710.10">
    <property type="entry name" value="DD-peptidase/beta-lactamase superfamily"/>
    <property type="match status" value="2"/>
</dbReference>
<keyword evidence="4" id="KW-1185">Reference proteome</keyword>
<protein>
    <submittedName>
        <fullName evidence="3">D-alanyl-D-alanine carboxypeptidase/D-alanyl-D-alanine-endopeptidase (Penicillin-binding protein 4)</fullName>
    </submittedName>
</protein>
<dbReference type="GO" id="GO:0000270">
    <property type="term" value="P:peptidoglycan metabolic process"/>
    <property type="evidence" value="ECO:0007669"/>
    <property type="project" value="TreeGrafter"/>
</dbReference>
<evidence type="ECO:0000256" key="1">
    <source>
        <dbReference type="ARBA" id="ARBA00006096"/>
    </source>
</evidence>
<accession>A0A2T0Q231</accession>
<dbReference type="EMBL" id="PVZC01000005">
    <property type="protein sequence ID" value="PRX97854.1"/>
    <property type="molecule type" value="Genomic_DNA"/>
</dbReference>
<evidence type="ECO:0000313" key="4">
    <source>
        <dbReference type="Proteomes" id="UP000237846"/>
    </source>
</evidence>
<evidence type="ECO:0000313" key="3">
    <source>
        <dbReference type="EMBL" id="PRX97854.1"/>
    </source>
</evidence>
<dbReference type="PANTHER" id="PTHR30023:SF0">
    <property type="entry name" value="PENICILLIN-SENSITIVE CARBOXYPEPTIDASE A"/>
    <property type="match status" value="1"/>
</dbReference>
<dbReference type="AlphaFoldDB" id="A0A2T0Q231"/>
<dbReference type="RefSeq" id="WP_106247583.1">
    <property type="nucleotide sequence ID" value="NZ_PVZC01000005.1"/>
</dbReference>
<proteinExistence type="inferred from homology"/>
<evidence type="ECO:0000256" key="2">
    <source>
        <dbReference type="ARBA" id="ARBA00022801"/>
    </source>
</evidence>